<gene>
    <name evidence="1" type="ORF">SCBWM1_gp57</name>
</gene>
<sequence>MTDSANKAKEIMDPILDLMGGADGGVGYAKLLHSVLPALITLSEEGDSRASKLIYSIKLFSEICKTTLG</sequence>
<protein>
    <submittedName>
        <fullName evidence="1">Uncharacterized protein</fullName>
    </submittedName>
</protein>
<proteinExistence type="predicted"/>
<dbReference type="EMBL" id="MG450654">
    <property type="protein sequence ID" value="ATW62741.1"/>
    <property type="molecule type" value="Genomic_DNA"/>
</dbReference>
<name>A0A3G1L3I2_9CAUD</name>
<accession>A0A3G1L3I2</accession>
<reference evidence="1 2" key="1">
    <citation type="journal article" date="2018" name="Environ. Microbiol.">
        <title>Novel phage-host interactions and evolution as revealed by a cyanomyovirus isolated from an estuarine environment.</title>
        <authorList>
            <person name="Xu Y."/>
            <person name="Zhang R."/>
            <person name="Wang N."/>
            <person name="Cai L."/>
            <person name="Tong Y."/>
            <person name="Sun Q."/>
            <person name="Chen F."/>
            <person name="Jiao N."/>
        </authorList>
    </citation>
    <scope>NUCLEOTIDE SEQUENCE [LARGE SCALE GENOMIC DNA]</scope>
</reference>
<evidence type="ECO:0000313" key="1">
    <source>
        <dbReference type="EMBL" id="ATW62741.1"/>
    </source>
</evidence>
<evidence type="ECO:0000313" key="2">
    <source>
        <dbReference type="Proteomes" id="UP000274731"/>
    </source>
</evidence>
<keyword evidence="2" id="KW-1185">Reference proteome</keyword>
<organism evidence="1 2">
    <name type="scientific">Synechococcus phage S-CBWM1</name>
    <dbReference type="NCBI Taxonomy" id="2053653"/>
    <lineage>
        <taxon>Viruses</taxon>
        <taxon>Duplodnaviria</taxon>
        <taxon>Heunggongvirae</taxon>
        <taxon>Uroviricota</taxon>
        <taxon>Caudoviricetes</taxon>
        <taxon>Aokuangvirus</taxon>
        <taxon>Aokuangvirus SCBWM1</taxon>
    </lineage>
</organism>
<dbReference type="Proteomes" id="UP000274731">
    <property type="component" value="Segment"/>
</dbReference>